<feature type="domain" description="Anti-bacteriophage protein A/HamA C-terminal" evidence="1">
    <location>
        <begin position="14"/>
        <end position="273"/>
    </location>
</feature>
<reference evidence="2 3" key="1">
    <citation type="submission" date="2008-10" db="EMBL/GenBank/DDBJ databases">
        <authorList>
            <person name="Qin X."/>
            <person name="Bachman B."/>
            <person name="Battles P."/>
            <person name="Bell A."/>
            <person name="Bess C."/>
            <person name="Bickham C."/>
            <person name="Chaboub L."/>
            <person name="Chen D."/>
            <person name="Coyle M."/>
            <person name="Deiros D.R."/>
            <person name="Dinh H."/>
            <person name="Forbes L."/>
            <person name="Fowler G."/>
            <person name="Francisco L."/>
            <person name="Fu Q."/>
            <person name="Gubbala S."/>
            <person name="Hale W."/>
            <person name="Han Y."/>
            <person name="Hemphill L."/>
            <person name="Highlander S.K."/>
            <person name="Hirani K."/>
            <person name="Hogues M."/>
            <person name="Jackson L."/>
            <person name="Jakkamsetti A."/>
            <person name="Javaid M."/>
            <person name="Jiang H."/>
            <person name="Korchina V."/>
            <person name="Kovar C."/>
            <person name="Lara F."/>
            <person name="Lee S."/>
            <person name="Mata R."/>
            <person name="Mathew T."/>
            <person name="Moen C."/>
            <person name="Morales K."/>
            <person name="Munidasa M."/>
            <person name="Nazareth L."/>
            <person name="Ngo R."/>
            <person name="Nguyen L."/>
            <person name="Okwuonu G."/>
            <person name="Ongeri F."/>
            <person name="Patil S."/>
            <person name="Petrosino J."/>
            <person name="Pham C."/>
            <person name="Pham P."/>
            <person name="Pu L.-L."/>
            <person name="Puazo M."/>
            <person name="Raj R."/>
            <person name="Reid J."/>
            <person name="Rouhana J."/>
            <person name="Saada N."/>
            <person name="Shang Y."/>
            <person name="Simmons D."/>
            <person name="Thornton R."/>
            <person name="Warren J."/>
            <person name="Weissenberger G."/>
            <person name="Zhang J."/>
            <person name="Zhang L."/>
            <person name="Zhou C."/>
            <person name="Zhu D."/>
            <person name="Muzny D."/>
            <person name="Worley K."/>
            <person name="Gibbs R."/>
        </authorList>
    </citation>
    <scope>NUCLEOTIDE SEQUENCE [LARGE SCALE GENOMIC DNA]</scope>
    <source>
        <strain evidence="2 3">ATCC 51172</strain>
    </source>
</reference>
<dbReference type="Proteomes" id="UP000005984">
    <property type="component" value="Unassembled WGS sequence"/>
</dbReference>
<gene>
    <name evidence="2" type="ORF">HMPREF0072_2203</name>
</gene>
<dbReference type="InterPro" id="IPR014976">
    <property type="entry name" value="AbpA_HamA_C"/>
</dbReference>
<dbReference type="HOGENOM" id="CLU_091712_0_0_9"/>
<dbReference type="Pfam" id="PF08878">
    <property type="entry name" value="HamA"/>
    <property type="match status" value="1"/>
</dbReference>
<dbReference type="STRING" id="525254.HMPREF0072_2203"/>
<organism evidence="2 3">
    <name type="scientific">Anaerococcus lactolyticus ATCC 51172</name>
    <dbReference type="NCBI Taxonomy" id="525254"/>
    <lineage>
        <taxon>Bacteria</taxon>
        <taxon>Bacillati</taxon>
        <taxon>Bacillota</taxon>
        <taxon>Tissierellia</taxon>
        <taxon>Tissierellales</taxon>
        <taxon>Peptoniphilaceae</taxon>
        <taxon>Anaerococcus</taxon>
    </lineage>
</organism>
<protein>
    <recommendedName>
        <fullName evidence="1">Anti-bacteriophage protein A/HamA C-terminal domain-containing protein</fullName>
    </recommendedName>
</protein>
<evidence type="ECO:0000259" key="1">
    <source>
        <dbReference type="Pfam" id="PF08878"/>
    </source>
</evidence>
<dbReference type="AlphaFoldDB" id="C2BIN3"/>
<proteinExistence type="predicted"/>
<sequence>MNLFFDNSKYFIFDKLIPTSSGEEIQVYKLNSELLDDNSLNNWALGLRDNYVEEILLESLVRGTGLTQKEFLEKNIFPNHQNKLGASTMSGEFGEILVYDYINFVLKHYITRTRYLEKVNPDMPVSGSDVIGYKVKNINKPSKSDHLIVAEVKTRSSKVGNKNRLCEKTVKDAIEHSIKDRVRIGESLNAEKRRLLNRSRNDEAKIVERFQNKTDNPFTLDFFAVAVLDNELYSDQVVLDVVNSQHENIKSTNILIIHSKELKLFLRDLYRRACLC</sequence>
<keyword evidence="3" id="KW-1185">Reference proteome</keyword>
<name>C2BIN3_9FIRM</name>
<accession>C2BIN3</accession>
<dbReference type="eggNOG" id="ENOG502ZBMN">
    <property type="taxonomic scope" value="Bacteria"/>
</dbReference>
<dbReference type="EMBL" id="ABYO01000283">
    <property type="protein sequence ID" value="EEI85285.1"/>
    <property type="molecule type" value="Genomic_DNA"/>
</dbReference>
<evidence type="ECO:0000313" key="3">
    <source>
        <dbReference type="Proteomes" id="UP000005984"/>
    </source>
</evidence>
<evidence type="ECO:0000313" key="2">
    <source>
        <dbReference type="EMBL" id="EEI85285.1"/>
    </source>
</evidence>
<comment type="caution">
    <text evidence="2">The sequence shown here is derived from an EMBL/GenBank/DDBJ whole genome shotgun (WGS) entry which is preliminary data.</text>
</comment>